<accession>A0A918NQU2</accession>
<feature type="domain" description="UspA" evidence="2">
    <location>
        <begin position="9"/>
        <end position="156"/>
    </location>
</feature>
<dbReference type="Pfam" id="PF00582">
    <property type="entry name" value="Usp"/>
    <property type="match status" value="2"/>
</dbReference>
<name>A0A918NQU2_9ACTN</name>
<dbReference type="InterPro" id="IPR006016">
    <property type="entry name" value="UspA"/>
</dbReference>
<dbReference type="EMBL" id="BMVU01000026">
    <property type="protein sequence ID" value="GGX88532.1"/>
    <property type="molecule type" value="Genomic_DNA"/>
</dbReference>
<dbReference type="Proteomes" id="UP000619244">
    <property type="component" value="Unassembled WGS sequence"/>
</dbReference>
<reference evidence="3" key="2">
    <citation type="submission" date="2020-09" db="EMBL/GenBank/DDBJ databases">
        <authorList>
            <person name="Sun Q."/>
            <person name="Ohkuma M."/>
        </authorList>
    </citation>
    <scope>NUCLEOTIDE SEQUENCE</scope>
    <source>
        <strain evidence="3">JCM 4790</strain>
    </source>
</reference>
<dbReference type="InterPro" id="IPR014729">
    <property type="entry name" value="Rossmann-like_a/b/a_fold"/>
</dbReference>
<dbReference type="AlphaFoldDB" id="A0A918NQU2"/>
<comment type="similarity">
    <text evidence="1">Belongs to the universal stress protein A family.</text>
</comment>
<evidence type="ECO:0000256" key="1">
    <source>
        <dbReference type="ARBA" id="ARBA00008791"/>
    </source>
</evidence>
<keyword evidence="4" id="KW-1185">Reference proteome</keyword>
<evidence type="ECO:0000313" key="3">
    <source>
        <dbReference type="EMBL" id="GGX88532.1"/>
    </source>
</evidence>
<dbReference type="InterPro" id="IPR006015">
    <property type="entry name" value="Universal_stress_UspA"/>
</dbReference>
<protein>
    <submittedName>
        <fullName evidence="3">Universal stress protein</fullName>
    </submittedName>
</protein>
<dbReference type="RefSeq" id="WP_190192377.1">
    <property type="nucleotide sequence ID" value="NZ_BMVU01000026.1"/>
</dbReference>
<proteinExistence type="inferred from homology"/>
<gene>
    <name evidence="3" type="ORF">GCM10010358_48110</name>
</gene>
<comment type="caution">
    <text evidence="3">The sequence shown here is derived from an EMBL/GenBank/DDBJ whole genome shotgun (WGS) entry which is preliminary data.</text>
</comment>
<organism evidence="3 4">
    <name type="scientific">Streptomyces minutiscleroticus</name>
    <dbReference type="NCBI Taxonomy" id="68238"/>
    <lineage>
        <taxon>Bacteria</taxon>
        <taxon>Bacillati</taxon>
        <taxon>Actinomycetota</taxon>
        <taxon>Actinomycetes</taxon>
        <taxon>Kitasatosporales</taxon>
        <taxon>Streptomycetaceae</taxon>
        <taxon>Streptomyces</taxon>
    </lineage>
</organism>
<dbReference type="PRINTS" id="PR01438">
    <property type="entry name" value="UNVRSLSTRESS"/>
</dbReference>
<feature type="domain" description="UspA" evidence="2">
    <location>
        <begin position="170"/>
        <end position="307"/>
    </location>
</feature>
<dbReference type="Gene3D" id="3.40.50.620">
    <property type="entry name" value="HUPs"/>
    <property type="match status" value="2"/>
</dbReference>
<dbReference type="PANTHER" id="PTHR46553">
    <property type="entry name" value="ADENINE NUCLEOTIDE ALPHA HYDROLASES-LIKE SUPERFAMILY PROTEIN"/>
    <property type="match status" value="1"/>
</dbReference>
<dbReference type="SUPFAM" id="SSF52402">
    <property type="entry name" value="Adenine nucleotide alpha hydrolases-like"/>
    <property type="match status" value="2"/>
</dbReference>
<reference evidence="3" key="1">
    <citation type="journal article" date="2014" name="Int. J. Syst. Evol. Microbiol.">
        <title>Complete genome sequence of Corynebacterium casei LMG S-19264T (=DSM 44701T), isolated from a smear-ripened cheese.</title>
        <authorList>
            <consortium name="US DOE Joint Genome Institute (JGI-PGF)"/>
            <person name="Walter F."/>
            <person name="Albersmeier A."/>
            <person name="Kalinowski J."/>
            <person name="Ruckert C."/>
        </authorList>
    </citation>
    <scope>NUCLEOTIDE SEQUENCE</scope>
    <source>
        <strain evidence="3">JCM 4790</strain>
    </source>
</reference>
<evidence type="ECO:0000313" key="4">
    <source>
        <dbReference type="Proteomes" id="UP000619244"/>
    </source>
</evidence>
<sequence length="311" mass="32213">MGLNPQLPLVVGVDGSEASLRAVDWAAEEAALRGVPLRLVHASLWERYEGSALSEDLGEPDERTLAEAVVEAAARRAHRRRPGVPLSTDILPEEPEHALVRESRHSCALVVGGGGRGGASPLARGRDLGRDVAGLLLGSVSLAVAAHADCPVIVFRGGRDGGTGAGDPGRVVLGVGDGTAAPPAVRFAFQEAAWRGVLLEAVRAWRCPAHGTTDHPLLAGDPARSHERRAAEDLAAALRGPAAEHPGVAVRPRTVEGHARKVLVDVSHGAGLLVVGAGRHAGHFGFHPGRVTHGVLHHATCPVAVVPQKTP</sequence>
<dbReference type="PANTHER" id="PTHR46553:SF3">
    <property type="entry name" value="ADENINE NUCLEOTIDE ALPHA HYDROLASES-LIKE SUPERFAMILY PROTEIN"/>
    <property type="match status" value="1"/>
</dbReference>
<evidence type="ECO:0000259" key="2">
    <source>
        <dbReference type="Pfam" id="PF00582"/>
    </source>
</evidence>